<keyword evidence="4" id="KW-0133">Cell shape</keyword>
<protein>
    <submittedName>
        <fullName evidence="10">D-alanyl-D-alanine carboxypeptidase</fullName>
    </submittedName>
</protein>
<dbReference type="EMBL" id="JAMQJY010000007">
    <property type="protein sequence ID" value="MCM2677905.1"/>
    <property type="molecule type" value="Genomic_DNA"/>
</dbReference>
<evidence type="ECO:0000256" key="7">
    <source>
        <dbReference type="RuleBase" id="RU004016"/>
    </source>
</evidence>
<keyword evidence="5" id="KW-0573">Peptidoglycan synthesis</keyword>
<comment type="similarity">
    <text evidence="1 7">Belongs to the peptidase S11 family.</text>
</comment>
<dbReference type="PRINTS" id="PR00725">
    <property type="entry name" value="DADACBPTASE1"/>
</dbReference>
<keyword evidence="3" id="KW-0378">Hydrolase</keyword>
<sequence>MIKRLMTIGCFGLGLLLFLTPNLQADNGPTLLFDLNKDKNLIESEINKAVPVASISKMMTEYLVLEELEAGTIAWEDTVHISEAASSKEGARIDISEGDVVSVRDLYMAMLLPSANNATTALAEYIAGSEIAFTDRMNKKAQALGLTNTSFVNPTGLTEIDKGSNQMSAQDVALLAKALINDFPKVLQDTSRSSYTLAYSNERVHTTNNMLTKPTLAFDGLDGLKTGYTDEAGYCFVGTAERDGKRYISVVLGTSHYDSRFMKTQKLFSHAFNQRYVPSLEASIVKWRDVGIALWNESKNDMIGVYETD</sequence>
<dbReference type="GO" id="GO:0004180">
    <property type="term" value="F:carboxypeptidase activity"/>
    <property type="evidence" value="ECO:0007669"/>
    <property type="project" value="UniProtKB-KW"/>
</dbReference>
<dbReference type="InterPro" id="IPR001967">
    <property type="entry name" value="Peptidase_S11_N"/>
</dbReference>
<reference evidence="10" key="1">
    <citation type="submission" date="2022-06" db="EMBL/GenBank/DDBJ databases">
        <title>Alkalicoccobacillus porphyridii sp. nov., isolated from a marine red alga, Porphyridium purpureum and reclassification of Shouchella plakortidis and Shouchella gibsonii as Alkalicoccobacillus plakortidis comb. nov. and Alkalicoccobacillus gibsonii comb. nov.</title>
        <authorList>
            <person name="Kim K.H."/>
            <person name="Lee J.K."/>
            <person name="Han D.M."/>
            <person name="Baek J.H."/>
            <person name="Jeon C.O."/>
        </authorList>
    </citation>
    <scope>NUCLEOTIDE SEQUENCE</scope>
    <source>
        <strain evidence="10">DSM 19153</strain>
    </source>
</reference>
<accession>A0ABT0XQ86</accession>
<evidence type="ECO:0000256" key="1">
    <source>
        <dbReference type="ARBA" id="ARBA00007164"/>
    </source>
</evidence>
<gene>
    <name evidence="10" type="ORF">NDM98_22500</name>
</gene>
<dbReference type="Proteomes" id="UP001203665">
    <property type="component" value="Unassembled WGS sequence"/>
</dbReference>
<proteinExistence type="inferred from homology"/>
<feature type="chain" id="PRO_5045877862" evidence="8">
    <location>
        <begin position="26"/>
        <end position="309"/>
    </location>
</feature>
<feature type="domain" description="Peptidase S11 D-alanyl-D-alanine carboxypeptidase A N-terminal" evidence="9">
    <location>
        <begin position="27"/>
        <end position="254"/>
    </location>
</feature>
<dbReference type="SUPFAM" id="SSF56601">
    <property type="entry name" value="beta-lactamase/transpeptidase-like"/>
    <property type="match status" value="1"/>
</dbReference>
<evidence type="ECO:0000313" key="10">
    <source>
        <dbReference type="EMBL" id="MCM2677905.1"/>
    </source>
</evidence>
<dbReference type="PANTHER" id="PTHR21581">
    <property type="entry name" value="D-ALANYL-D-ALANINE CARBOXYPEPTIDASE"/>
    <property type="match status" value="1"/>
</dbReference>
<dbReference type="InterPro" id="IPR012338">
    <property type="entry name" value="Beta-lactam/transpept-like"/>
</dbReference>
<dbReference type="Gene3D" id="3.40.710.10">
    <property type="entry name" value="DD-peptidase/beta-lactamase superfamily"/>
    <property type="match status" value="1"/>
</dbReference>
<evidence type="ECO:0000256" key="8">
    <source>
        <dbReference type="SAM" id="SignalP"/>
    </source>
</evidence>
<keyword evidence="10" id="KW-0645">Protease</keyword>
<evidence type="ECO:0000256" key="4">
    <source>
        <dbReference type="ARBA" id="ARBA00022960"/>
    </source>
</evidence>
<evidence type="ECO:0000313" key="11">
    <source>
        <dbReference type="Proteomes" id="UP001203665"/>
    </source>
</evidence>
<dbReference type="PANTHER" id="PTHR21581:SF11">
    <property type="entry name" value="D-ALANYL-D-ALANINE CARBOXYPEPTIDASE DACA"/>
    <property type="match status" value="1"/>
</dbReference>
<dbReference type="RefSeq" id="WP_251611702.1">
    <property type="nucleotide sequence ID" value="NZ_JAMQJY010000007.1"/>
</dbReference>
<evidence type="ECO:0000256" key="3">
    <source>
        <dbReference type="ARBA" id="ARBA00022801"/>
    </source>
</evidence>
<organism evidence="10 11">
    <name type="scientific">Alkalicoccobacillus plakortidis</name>
    <dbReference type="NCBI Taxonomy" id="444060"/>
    <lineage>
        <taxon>Bacteria</taxon>
        <taxon>Bacillati</taxon>
        <taxon>Bacillota</taxon>
        <taxon>Bacilli</taxon>
        <taxon>Bacillales</taxon>
        <taxon>Bacillaceae</taxon>
        <taxon>Alkalicoccobacillus</taxon>
    </lineage>
</organism>
<evidence type="ECO:0000259" key="9">
    <source>
        <dbReference type="Pfam" id="PF00768"/>
    </source>
</evidence>
<keyword evidence="10" id="KW-0121">Carboxypeptidase</keyword>
<evidence type="ECO:0000256" key="6">
    <source>
        <dbReference type="ARBA" id="ARBA00023316"/>
    </source>
</evidence>
<dbReference type="InterPro" id="IPR018044">
    <property type="entry name" value="Peptidase_S11"/>
</dbReference>
<evidence type="ECO:0000256" key="2">
    <source>
        <dbReference type="ARBA" id="ARBA00022729"/>
    </source>
</evidence>
<evidence type="ECO:0000256" key="5">
    <source>
        <dbReference type="ARBA" id="ARBA00022984"/>
    </source>
</evidence>
<comment type="caution">
    <text evidence="10">The sequence shown here is derived from an EMBL/GenBank/DDBJ whole genome shotgun (WGS) entry which is preliminary data.</text>
</comment>
<name>A0ABT0XQ86_9BACI</name>
<feature type="signal peptide" evidence="8">
    <location>
        <begin position="1"/>
        <end position="25"/>
    </location>
</feature>
<keyword evidence="6" id="KW-0961">Cell wall biogenesis/degradation</keyword>
<keyword evidence="11" id="KW-1185">Reference proteome</keyword>
<dbReference type="Pfam" id="PF00768">
    <property type="entry name" value="Peptidase_S11"/>
    <property type="match status" value="1"/>
</dbReference>
<keyword evidence="2 8" id="KW-0732">Signal</keyword>